<organism evidence="3 4">
    <name type="scientific">Salix udensis</name>
    <dbReference type="NCBI Taxonomy" id="889485"/>
    <lineage>
        <taxon>Eukaryota</taxon>
        <taxon>Viridiplantae</taxon>
        <taxon>Streptophyta</taxon>
        <taxon>Embryophyta</taxon>
        <taxon>Tracheophyta</taxon>
        <taxon>Spermatophyta</taxon>
        <taxon>Magnoliopsida</taxon>
        <taxon>eudicotyledons</taxon>
        <taxon>Gunneridae</taxon>
        <taxon>Pentapetalae</taxon>
        <taxon>rosids</taxon>
        <taxon>fabids</taxon>
        <taxon>Malpighiales</taxon>
        <taxon>Salicaceae</taxon>
        <taxon>Saliceae</taxon>
        <taxon>Salix</taxon>
    </lineage>
</organism>
<evidence type="ECO:0000313" key="3">
    <source>
        <dbReference type="EMBL" id="KAJ6410288.1"/>
    </source>
</evidence>
<keyword evidence="1" id="KW-0479">Metal-binding</keyword>
<sequence length="168" mass="19560">MDRLPDYMQICYEALLNVYSEIEEKVAKEGWSYRVHYGKQAMKVLVHAYFNEAKWFHEDHIPTMEEYMQVALVTTGYSMLTTVSFIGMGDIVTKQAFDWVFSRPKIMRASETITRLVDDVRSHKIQSRYNCARLRVSAGTVYRQAACHSNEEPMPADFLIASTRRLMV</sequence>
<dbReference type="Gene3D" id="1.10.600.10">
    <property type="entry name" value="Farnesyl Diphosphate Synthase"/>
    <property type="match status" value="1"/>
</dbReference>
<dbReference type="PANTHER" id="PTHR31225:SF251">
    <property type="entry name" value="(-)-GERMACRENE D SYNTHASE-LIKE ISOFORM X2"/>
    <property type="match status" value="1"/>
</dbReference>
<protein>
    <recommendedName>
        <fullName evidence="2">Terpene synthase metal-binding domain-containing protein</fullName>
    </recommendedName>
</protein>
<comment type="caution">
    <text evidence="3">The sequence shown here is derived from an EMBL/GenBank/DDBJ whole genome shotgun (WGS) entry which is preliminary data.</text>
</comment>
<dbReference type="GO" id="GO:0010333">
    <property type="term" value="F:terpene synthase activity"/>
    <property type="evidence" value="ECO:0007669"/>
    <property type="project" value="InterPro"/>
</dbReference>
<dbReference type="InterPro" id="IPR050148">
    <property type="entry name" value="Terpene_synthase-like"/>
</dbReference>
<evidence type="ECO:0000256" key="1">
    <source>
        <dbReference type="ARBA" id="ARBA00022723"/>
    </source>
</evidence>
<dbReference type="EMBL" id="JAPFFJ010000014">
    <property type="protein sequence ID" value="KAJ6410288.1"/>
    <property type="molecule type" value="Genomic_DNA"/>
</dbReference>
<gene>
    <name evidence="3" type="ORF">OIU84_007105</name>
</gene>
<reference evidence="3 4" key="1">
    <citation type="journal article" date="2023" name="Int. J. Mol. Sci.">
        <title>De Novo Assembly and Annotation of 11 Diverse Shrub Willow (Salix) Genomes Reveals Novel Gene Organization in Sex-Linked Regions.</title>
        <authorList>
            <person name="Hyden B."/>
            <person name="Feng K."/>
            <person name="Yates T.B."/>
            <person name="Jawdy S."/>
            <person name="Cereghino C."/>
            <person name="Smart L.B."/>
            <person name="Muchero W."/>
        </authorList>
    </citation>
    <scope>NUCLEOTIDE SEQUENCE [LARGE SCALE GENOMIC DNA]</scope>
    <source>
        <tissue evidence="3">Shoot tip</tissue>
    </source>
</reference>
<dbReference type="Pfam" id="PF03936">
    <property type="entry name" value="Terpene_synth_C"/>
    <property type="match status" value="1"/>
</dbReference>
<dbReference type="AlphaFoldDB" id="A0AAD6JS37"/>
<dbReference type="InterPro" id="IPR008949">
    <property type="entry name" value="Isoprenoid_synthase_dom_sf"/>
</dbReference>
<keyword evidence="4" id="KW-1185">Reference proteome</keyword>
<dbReference type="GO" id="GO:0016114">
    <property type="term" value="P:terpenoid biosynthetic process"/>
    <property type="evidence" value="ECO:0007669"/>
    <property type="project" value="InterPro"/>
</dbReference>
<dbReference type="InterPro" id="IPR005630">
    <property type="entry name" value="Terpene_synthase_metal-bd"/>
</dbReference>
<feature type="domain" description="Terpene synthase metal-binding" evidence="2">
    <location>
        <begin position="1"/>
        <end position="128"/>
    </location>
</feature>
<dbReference type="SUPFAM" id="SSF48576">
    <property type="entry name" value="Terpenoid synthases"/>
    <property type="match status" value="1"/>
</dbReference>
<name>A0AAD6JS37_9ROSI</name>
<accession>A0AAD6JS37</accession>
<proteinExistence type="predicted"/>
<evidence type="ECO:0000313" key="4">
    <source>
        <dbReference type="Proteomes" id="UP001162972"/>
    </source>
</evidence>
<dbReference type="GO" id="GO:0000287">
    <property type="term" value="F:magnesium ion binding"/>
    <property type="evidence" value="ECO:0007669"/>
    <property type="project" value="InterPro"/>
</dbReference>
<evidence type="ECO:0000259" key="2">
    <source>
        <dbReference type="Pfam" id="PF03936"/>
    </source>
</evidence>
<dbReference type="PANTHER" id="PTHR31225">
    <property type="entry name" value="OS04G0344100 PROTEIN-RELATED"/>
    <property type="match status" value="1"/>
</dbReference>
<dbReference type="Proteomes" id="UP001162972">
    <property type="component" value="Chromosome 15Z"/>
</dbReference>